<dbReference type="Proteomes" id="UP000285060">
    <property type="component" value="Unassembled WGS sequence"/>
</dbReference>
<dbReference type="EMBL" id="QUSY01000043">
    <property type="protein sequence ID" value="RHY34132.1"/>
    <property type="molecule type" value="Genomic_DNA"/>
</dbReference>
<comment type="caution">
    <text evidence="2">The sequence shown here is derived from an EMBL/GenBank/DDBJ whole genome shotgun (WGS) entry which is preliminary data.</text>
</comment>
<keyword evidence="3" id="KW-1185">Reference proteome</keyword>
<proteinExistence type="predicted"/>
<feature type="signal peptide" evidence="1">
    <location>
        <begin position="1"/>
        <end position="19"/>
    </location>
</feature>
<sequence length="256" mass="26709">MRAVHSIISAAVLVVCATGSTDPGLFDAGELFPCEAQECRPNGSNPNTTVESCLRACNGGSASECKEQCVCSGTVAGSQCAGICRKNKSEDECGSPVRQKCVGADLVSICGDLGRACPKKGDVAAADCNRHLPSYVHAENKCVARFNSVCQPLHRAGATVYGCVFDPKYVDPEPTPAPTRDPDRPCTDVSVVGDATYCIPGSVCGGSGTNCPKKGDVAFKDCLRKLRSYDDAGRCVAPVDAECRHIHGSVLGCVFP</sequence>
<protein>
    <submittedName>
        <fullName evidence="2">Uncharacterized protein</fullName>
    </submittedName>
</protein>
<name>A0A3R6WSR0_9STRA</name>
<dbReference type="AlphaFoldDB" id="A0A3R6WSR0"/>
<feature type="chain" id="PRO_5018693202" evidence="1">
    <location>
        <begin position="20"/>
        <end position="256"/>
    </location>
</feature>
<dbReference type="VEuPathDB" id="FungiDB:H310_00048"/>
<keyword evidence="1" id="KW-0732">Signal</keyword>
<organism evidence="2 3">
    <name type="scientific">Aphanomyces invadans</name>
    <dbReference type="NCBI Taxonomy" id="157072"/>
    <lineage>
        <taxon>Eukaryota</taxon>
        <taxon>Sar</taxon>
        <taxon>Stramenopiles</taxon>
        <taxon>Oomycota</taxon>
        <taxon>Saprolegniomycetes</taxon>
        <taxon>Saprolegniales</taxon>
        <taxon>Verrucalvaceae</taxon>
        <taxon>Aphanomyces</taxon>
    </lineage>
</organism>
<gene>
    <name evidence="2" type="ORF">DYB32_001109</name>
</gene>
<reference evidence="2 3" key="1">
    <citation type="submission" date="2018-08" db="EMBL/GenBank/DDBJ databases">
        <title>Aphanomyces genome sequencing and annotation.</title>
        <authorList>
            <person name="Minardi D."/>
            <person name="Oidtmann B."/>
            <person name="Van Der Giezen M."/>
            <person name="Studholme D.J."/>
        </authorList>
    </citation>
    <scope>NUCLEOTIDE SEQUENCE [LARGE SCALE GENOMIC DNA]</scope>
    <source>
        <strain evidence="2 3">NJM0002</strain>
    </source>
</reference>
<accession>A0A3R6WSR0</accession>
<evidence type="ECO:0000313" key="3">
    <source>
        <dbReference type="Proteomes" id="UP000285060"/>
    </source>
</evidence>
<evidence type="ECO:0000256" key="1">
    <source>
        <dbReference type="SAM" id="SignalP"/>
    </source>
</evidence>
<evidence type="ECO:0000313" key="2">
    <source>
        <dbReference type="EMBL" id="RHY34132.1"/>
    </source>
</evidence>